<evidence type="ECO:0000313" key="9">
    <source>
        <dbReference type="Proteomes" id="UP000053300"/>
    </source>
</evidence>
<dbReference type="InterPro" id="IPR004477">
    <property type="entry name" value="ComEC_N"/>
</dbReference>
<dbReference type="Gene3D" id="3.60.15.10">
    <property type="entry name" value="Ribonuclease Z/Hydroxyacylglutathione hydrolase-like"/>
    <property type="match status" value="1"/>
</dbReference>
<feature type="transmembrane region" description="Helical" evidence="6">
    <location>
        <begin position="329"/>
        <end position="346"/>
    </location>
</feature>
<proteinExistence type="predicted"/>
<evidence type="ECO:0000256" key="3">
    <source>
        <dbReference type="ARBA" id="ARBA00022692"/>
    </source>
</evidence>
<dbReference type="NCBIfam" id="TIGR00360">
    <property type="entry name" value="ComEC_N-term"/>
    <property type="match status" value="1"/>
</dbReference>
<dbReference type="AlphaFoldDB" id="A0A0W7YW32"/>
<feature type="transmembrane region" description="Helical" evidence="6">
    <location>
        <begin position="44"/>
        <end position="63"/>
    </location>
</feature>
<keyword evidence="9" id="KW-1185">Reference proteome</keyword>
<feature type="transmembrane region" description="Helical" evidence="6">
    <location>
        <begin position="20"/>
        <end position="38"/>
    </location>
</feature>
<feature type="transmembrane region" description="Helical" evidence="6">
    <location>
        <begin position="352"/>
        <end position="370"/>
    </location>
</feature>
<dbReference type="InterPro" id="IPR035681">
    <property type="entry name" value="ComA-like_MBL"/>
</dbReference>
<dbReference type="InterPro" id="IPR036866">
    <property type="entry name" value="RibonucZ/Hydroxyglut_hydro"/>
</dbReference>
<evidence type="ECO:0000256" key="5">
    <source>
        <dbReference type="ARBA" id="ARBA00023136"/>
    </source>
</evidence>
<keyword evidence="4 6" id="KW-1133">Transmembrane helix</keyword>
<comment type="subcellular location">
    <subcellularLocation>
        <location evidence="1">Cell membrane</location>
        <topology evidence="1">Multi-pass membrane protein</topology>
    </subcellularLocation>
</comment>
<feature type="transmembrane region" description="Helical" evidence="6">
    <location>
        <begin position="417"/>
        <end position="436"/>
    </location>
</feature>
<dbReference type="GO" id="GO:0005886">
    <property type="term" value="C:plasma membrane"/>
    <property type="evidence" value="ECO:0007669"/>
    <property type="project" value="UniProtKB-SubCell"/>
</dbReference>
<dbReference type="InterPro" id="IPR052159">
    <property type="entry name" value="Competence_DNA_uptake"/>
</dbReference>
<dbReference type="SUPFAM" id="SSF56281">
    <property type="entry name" value="Metallo-hydrolase/oxidoreductase"/>
    <property type="match status" value="1"/>
</dbReference>
<dbReference type="InterPro" id="IPR004797">
    <property type="entry name" value="Competence_ComEC/Rec2"/>
</dbReference>
<dbReference type="GO" id="GO:0030420">
    <property type="term" value="P:establishment of competence for transformation"/>
    <property type="evidence" value="ECO:0007669"/>
    <property type="project" value="InterPro"/>
</dbReference>
<keyword evidence="3 6" id="KW-0812">Transmembrane</keyword>
<feature type="transmembrane region" description="Helical" evidence="6">
    <location>
        <begin position="247"/>
        <end position="268"/>
    </location>
</feature>
<dbReference type="SMART" id="SM00849">
    <property type="entry name" value="Lactamase_B"/>
    <property type="match status" value="1"/>
</dbReference>
<feature type="transmembrane region" description="Helical" evidence="6">
    <location>
        <begin position="473"/>
        <end position="490"/>
    </location>
</feature>
<gene>
    <name evidence="8" type="ORF">AS359_01555</name>
</gene>
<keyword evidence="5 6" id="KW-0472">Membrane</keyword>
<name>A0A0W7YW32_9BURK</name>
<dbReference type="Pfam" id="PF13567">
    <property type="entry name" value="DUF4131"/>
    <property type="match status" value="1"/>
</dbReference>
<dbReference type="CDD" id="cd07731">
    <property type="entry name" value="ComA-like_MBL-fold"/>
    <property type="match status" value="1"/>
</dbReference>
<dbReference type="PANTHER" id="PTHR30619:SF1">
    <property type="entry name" value="RECOMBINATION PROTEIN 2"/>
    <property type="match status" value="1"/>
</dbReference>
<dbReference type="Pfam" id="PF03772">
    <property type="entry name" value="Competence"/>
    <property type="match status" value="1"/>
</dbReference>
<evidence type="ECO:0000256" key="1">
    <source>
        <dbReference type="ARBA" id="ARBA00004651"/>
    </source>
</evidence>
<feature type="transmembrane region" description="Helical" evidence="6">
    <location>
        <begin position="391"/>
        <end position="411"/>
    </location>
</feature>
<dbReference type="RefSeq" id="WP_058880360.1">
    <property type="nucleotide sequence ID" value="NZ_LPXH01000037.1"/>
</dbReference>
<dbReference type="EMBL" id="LPXH01000037">
    <property type="protein sequence ID" value="KUF39245.1"/>
    <property type="molecule type" value="Genomic_DNA"/>
</dbReference>
<feature type="domain" description="Metallo-beta-lactamase" evidence="7">
    <location>
        <begin position="527"/>
        <end position="708"/>
    </location>
</feature>
<dbReference type="InterPro" id="IPR001279">
    <property type="entry name" value="Metallo-B-lactamas"/>
</dbReference>
<evidence type="ECO:0000256" key="4">
    <source>
        <dbReference type="ARBA" id="ARBA00022989"/>
    </source>
</evidence>
<evidence type="ECO:0000259" key="7">
    <source>
        <dbReference type="SMART" id="SM00849"/>
    </source>
</evidence>
<dbReference type="InterPro" id="IPR025405">
    <property type="entry name" value="DUF4131"/>
</dbReference>
<feature type="transmembrane region" description="Helical" evidence="6">
    <location>
        <begin position="288"/>
        <end position="308"/>
    </location>
</feature>
<keyword evidence="2" id="KW-1003">Cell membrane</keyword>
<dbReference type="NCBIfam" id="TIGR00361">
    <property type="entry name" value="ComEC_Rec2"/>
    <property type="match status" value="1"/>
</dbReference>
<evidence type="ECO:0000256" key="2">
    <source>
        <dbReference type="ARBA" id="ARBA00022475"/>
    </source>
</evidence>
<accession>A0A0W7YW32</accession>
<organism evidence="8 9">
    <name type="scientific">Comamonas kerstersii</name>
    <dbReference type="NCBI Taxonomy" id="225992"/>
    <lineage>
        <taxon>Bacteria</taxon>
        <taxon>Pseudomonadati</taxon>
        <taxon>Pseudomonadota</taxon>
        <taxon>Betaproteobacteria</taxon>
        <taxon>Burkholderiales</taxon>
        <taxon>Comamonadaceae</taxon>
        <taxon>Comamonas</taxon>
    </lineage>
</organism>
<dbReference type="STRING" id="225992.B5M06_09960"/>
<evidence type="ECO:0000256" key="6">
    <source>
        <dbReference type="SAM" id="Phobius"/>
    </source>
</evidence>
<comment type="caution">
    <text evidence="8">The sequence shown here is derived from an EMBL/GenBank/DDBJ whole genome shotgun (WGS) entry which is preliminary data.</text>
</comment>
<dbReference type="Proteomes" id="UP000053300">
    <property type="component" value="Unassembled WGS sequence"/>
</dbReference>
<evidence type="ECO:0000313" key="8">
    <source>
        <dbReference type="EMBL" id="KUF39245.1"/>
    </source>
</evidence>
<dbReference type="PANTHER" id="PTHR30619">
    <property type="entry name" value="DNA INTERNALIZATION/COMPETENCE PROTEIN COMEC/REC2"/>
    <property type="match status" value="1"/>
</dbReference>
<protein>
    <recommendedName>
        <fullName evidence="7">Metallo-beta-lactamase domain-containing protein</fullName>
    </recommendedName>
</protein>
<sequence length="763" mass="83812">MLGVVAGTALQLQQPDLWPLPVYVVATLLLAAIAFGVWRHSAWQAGWVSLLLAAALAGSATGWRAAWMQAHALPAALEGQDVRVQGVISDMPQPVERGLRLQFEVEQAWLHGQTVQLPRHVWLTWYGAPPPQGLQAGQRWQWTVRLKAPHGDRNPHGMDWELWLWSQGIQATGYVRTGKGMEVPQWWGQTWQAPLAQWRGHVHRAMQAPAGADAREQASWGVVQALVTGAQSSMTAQDWQLFRDTGIAHLVSISGLHITMFAWLAVALVHLGWKRSARLCLWCPAPTAAAWGGLVLATLYALFSGWGIPAQRTIGMLGVVVLLRTQGRVWPWPYVWLVVLTAVVLADPWSLLQAGFWLSFVAVGVLFAAQPQAMLPHGWRGAVLRLLKEQLVVGLALAPLTLLLFGQISLVGMLVNLWAIPWVTLVVTPLSMLGVLCPPLWHLAVLCVTGMVWLLQHMAAWPLAVLYFAQPPWWAAVAGVAACLWMAMPLDMRWRLLGLPAVLPMLWWQPATPAWGQFDLLALDVGQGSAILLRTQYHSLLFDAGPRWSAHADAGARTIVPVLRALGVQLTAQMISHADSDHAGGAASVQQAFPQLQWLGAGGKPCQSGQVWEWDGVRFEVLWPWPARRQVALSRNASSCVLRVRSQTGQAALLTGDIEKAQEQALVVAETDLRADVLLMPHHGSATSSSRALVEAVQPALAIAQAGYRNRFGHPAPSVIARYEAAGVPWVATPSCGAALWRSWEPDAVQCERVHHRRYWMHR</sequence>
<dbReference type="Pfam" id="PF00753">
    <property type="entry name" value="Lactamase_B"/>
    <property type="match status" value="1"/>
</dbReference>
<reference evidence="8 9" key="1">
    <citation type="submission" date="2015-12" db="EMBL/GenBank/DDBJ databases">
        <title>Complete genome sequence of a multi-drug resistant strain Acidovorax sp. 12322-1.</title>
        <authorList>
            <person name="Ming D."/>
            <person name="Wang M."/>
            <person name="Hu S."/>
            <person name="Zhou Y."/>
            <person name="Jiang T."/>
        </authorList>
    </citation>
    <scope>NUCLEOTIDE SEQUENCE [LARGE SCALE GENOMIC DNA]</scope>
    <source>
        <strain evidence="8 9">12322-1</strain>
    </source>
</reference>